<protein>
    <submittedName>
        <fullName evidence="2">Uncharacterized protein</fullName>
    </submittedName>
</protein>
<evidence type="ECO:0000256" key="1">
    <source>
        <dbReference type="ARBA" id="ARBA00001050"/>
    </source>
</evidence>
<dbReference type="EMBL" id="KN846956">
    <property type="protein sequence ID" value="KIW73233.1"/>
    <property type="molecule type" value="Genomic_DNA"/>
</dbReference>
<proteinExistence type="predicted"/>
<gene>
    <name evidence="2" type="ORF">PV04_01367</name>
</gene>
<dbReference type="Pfam" id="PF13714">
    <property type="entry name" value="PEP_mutase"/>
    <property type="match status" value="1"/>
</dbReference>
<name>A0A0D2FXM6_9EURO</name>
<evidence type="ECO:0000313" key="3">
    <source>
        <dbReference type="Proteomes" id="UP000054266"/>
    </source>
</evidence>
<keyword evidence="3" id="KW-1185">Reference proteome</keyword>
<dbReference type="PROSITE" id="PS00161">
    <property type="entry name" value="ISOCITRATE_LYASE"/>
    <property type="match status" value="1"/>
</dbReference>
<reference evidence="2 3" key="1">
    <citation type="submission" date="2015-01" db="EMBL/GenBank/DDBJ databases">
        <title>The Genome Sequence of Capronia semiimmersa CBS27337.</title>
        <authorList>
            <consortium name="The Broad Institute Genomics Platform"/>
            <person name="Cuomo C."/>
            <person name="de Hoog S."/>
            <person name="Gorbushina A."/>
            <person name="Stielow B."/>
            <person name="Teixiera M."/>
            <person name="Abouelleil A."/>
            <person name="Chapman S.B."/>
            <person name="Priest M."/>
            <person name="Young S.K."/>
            <person name="Wortman J."/>
            <person name="Nusbaum C."/>
            <person name="Birren B."/>
        </authorList>
    </citation>
    <scope>NUCLEOTIDE SEQUENCE [LARGE SCALE GENOMIC DNA]</scope>
    <source>
        <strain evidence="2 3">CBS 27337</strain>
    </source>
</reference>
<dbReference type="GO" id="GO:0046421">
    <property type="term" value="F:methylisocitrate lyase activity"/>
    <property type="evidence" value="ECO:0007669"/>
    <property type="project" value="UniProtKB-EC"/>
</dbReference>
<accession>A0A0D2FXM6</accession>
<comment type="catalytic activity">
    <reaction evidence="1">
        <text>(2S,3R)-3-hydroxybutane-1,2,3-tricarboxylate = pyruvate + succinate</text>
        <dbReference type="Rhea" id="RHEA:16809"/>
        <dbReference type="ChEBI" id="CHEBI:15361"/>
        <dbReference type="ChEBI" id="CHEBI:30031"/>
        <dbReference type="ChEBI" id="CHEBI:57429"/>
        <dbReference type="EC" id="4.1.3.30"/>
    </reaction>
</comment>
<dbReference type="STRING" id="5601.A0A0D2FXM6"/>
<dbReference type="AlphaFoldDB" id="A0A0D2FXM6"/>
<dbReference type="InterPro" id="IPR039556">
    <property type="entry name" value="ICL/PEPM"/>
</dbReference>
<dbReference type="SUPFAM" id="SSF51621">
    <property type="entry name" value="Phosphoenolpyruvate/pyruvate domain"/>
    <property type="match status" value="1"/>
</dbReference>
<dbReference type="CDD" id="cd00377">
    <property type="entry name" value="ICL_PEPM"/>
    <property type="match status" value="1"/>
</dbReference>
<dbReference type="PANTHER" id="PTHR42905:SF2">
    <property type="entry name" value="PHOSPHOENOLPYRUVATE CARBOXYLASE FAMILY PROTEIN"/>
    <property type="match status" value="1"/>
</dbReference>
<dbReference type="InterPro" id="IPR040442">
    <property type="entry name" value="Pyrv_kinase-like_dom_sf"/>
</dbReference>
<dbReference type="HOGENOM" id="CLU_027389_3_0_1"/>
<dbReference type="InterPro" id="IPR018523">
    <property type="entry name" value="Isocitrate_lyase_ph_CS"/>
</dbReference>
<evidence type="ECO:0000313" key="2">
    <source>
        <dbReference type="EMBL" id="KIW73233.1"/>
    </source>
</evidence>
<sequence length="325" mass="34422">MGSIDASGTNSSGSNTIAVRACSPFTGGKRLREMLSDPSKVVVCPGVFDGFTARLALAAGYDALYMTGAGTSMSRLGWADLGIATLNDMRANAEMIASLNPSVPLIADADTGYGGPIMVTRTVTQYARAGVAALHIEDQVQEKRCGHLLGKQIVDREIFFSRLRAAVAARNSLDSDMLIIARTDARQTYGLAEAVARLQEAVKIGVDVVFPEALQTREEMEEVCRIMGATTTPVLLNVVPGGVTPEYTVEEARQMGFRIIIYPGLCIGPVVESVARELKVLQTTGKSSPAGRGGGVKEAFNLCGLQECIDIDREAGGKAYDAVGK</sequence>
<dbReference type="Gene3D" id="3.20.20.60">
    <property type="entry name" value="Phosphoenolpyruvate-binding domains"/>
    <property type="match status" value="1"/>
</dbReference>
<organism evidence="2 3">
    <name type="scientific">Phialophora macrospora</name>
    <dbReference type="NCBI Taxonomy" id="1851006"/>
    <lineage>
        <taxon>Eukaryota</taxon>
        <taxon>Fungi</taxon>
        <taxon>Dikarya</taxon>
        <taxon>Ascomycota</taxon>
        <taxon>Pezizomycotina</taxon>
        <taxon>Eurotiomycetes</taxon>
        <taxon>Chaetothyriomycetidae</taxon>
        <taxon>Chaetothyriales</taxon>
        <taxon>Herpotrichiellaceae</taxon>
        <taxon>Phialophora</taxon>
    </lineage>
</organism>
<dbReference type="PANTHER" id="PTHR42905">
    <property type="entry name" value="PHOSPHOENOLPYRUVATE CARBOXYLASE"/>
    <property type="match status" value="1"/>
</dbReference>
<dbReference type="Proteomes" id="UP000054266">
    <property type="component" value="Unassembled WGS sequence"/>
</dbReference>
<dbReference type="InterPro" id="IPR015813">
    <property type="entry name" value="Pyrv/PenolPyrv_kinase-like_dom"/>
</dbReference>